<name>A0A7J6W580_THATH</name>
<comment type="caution">
    <text evidence="1">The sequence shown here is derived from an EMBL/GenBank/DDBJ whole genome shotgun (WGS) entry which is preliminary data.</text>
</comment>
<proteinExistence type="predicted"/>
<gene>
    <name evidence="1" type="ORF">FRX31_018721</name>
</gene>
<evidence type="ECO:0000313" key="2">
    <source>
        <dbReference type="Proteomes" id="UP000554482"/>
    </source>
</evidence>
<organism evidence="1 2">
    <name type="scientific">Thalictrum thalictroides</name>
    <name type="common">Rue-anemone</name>
    <name type="synonym">Anemone thalictroides</name>
    <dbReference type="NCBI Taxonomy" id="46969"/>
    <lineage>
        <taxon>Eukaryota</taxon>
        <taxon>Viridiplantae</taxon>
        <taxon>Streptophyta</taxon>
        <taxon>Embryophyta</taxon>
        <taxon>Tracheophyta</taxon>
        <taxon>Spermatophyta</taxon>
        <taxon>Magnoliopsida</taxon>
        <taxon>Ranunculales</taxon>
        <taxon>Ranunculaceae</taxon>
        <taxon>Thalictroideae</taxon>
        <taxon>Thalictrum</taxon>
    </lineage>
</organism>
<accession>A0A7J6W580</accession>
<keyword evidence="2" id="KW-1185">Reference proteome</keyword>
<protein>
    <submittedName>
        <fullName evidence="1">Uncharacterized protein</fullName>
    </submittedName>
</protein>
<reference evidence="1 2" key="1">
    <citation type="submission" date="2020-06" db="EMBL/GenBank/DDBJ databases">
        <title>Transcriptomic and genomic resources for Thalictrum thalictroides and T. hernandezii: Facilitating candidate gene discovery in an emerging model plant lineage.</title>
        <authorList>
            <person name="Arias T."/>
            <person name="Riano-Pachon D.M."/>
            <person name="Di Stilio V.S."/>
        </authorList>
    </citation>
    <scope>NUCLEOTIDE SEQUENCE [LARGE SCALE GENOMIC DNA]</scope>
    <source>
        <strain evidence="2">cv. WT478/WT964</strain>
        <tissue evidence="1">Leaves</tissue>
    </source>
</reference>
<evidence type="ECO:0000313" key="1">
    <source>
        <dbReference type="EMBL" id="KAF5191690.1"/>
    </source>
</evidence>
<dbReference type="OrthoDB" id="1578197at2759"/>
<dbReference type="AlphaFoldDB" id="A0A7J6W580"/>
<dbReference type="Proteomes" id="UP000554482">
    <property type="component" value="Unassembled WGS sequence"/>
</dbReference>
<sequence>MESCWYPSDVEGFHCESRHLHHSLVEETMVKESFSHSPAKNGQNMLKVIFSTYDELKRTSPGGPDPQHHGVTGP</sequence>
<dbReference type="EMBL" id="JABWDY010022471">
    <property type="protein sequence ID" value="KAF5191690.1"/>
    <property type="molecule type" value="Genomic_DNA"/>
</dbReference>